<protein>
    <recommendedName>
        <fullName evidence="3">Ribosomal protein L32</fullName>
    </recommendedName>
</protein>
<sequence length="52" mass="6138">MRLKKFVQGSVKVYYFSEVSVTFSPTKYEERTVIPRQSSKSVIEVFNGRKYL</sequence>
<dbReference type="AlphaFoldDB" id="A0ABD1MFP3"/>
<reference evidence="1 2" key="1">
    <citation type="submission" date="2024-08" db="EMBL/GenBank/DDBJ databases">
        <title>Insights into the chromosomal genome structure of Flemingia macrophylla.</title>
        <authorList>
            <person name="Ding Y."/>
            <person name="Zhao Y."/>
            <person name="Bi W."/>
            <person name="Wu M."/>
            <person name="Zhao G."/>
            <person name="Gong Y."/>
            <person name="Li W."/>
            <person name="Zhang P."/>
        </authorList>
    </citation>
    <scope>NUCLEOTIDE SEQUENCE [LARGE SCALE GENOMIC DNA]</scope>
    <source>
        <strain evidence="1">DYQJB</strain>
        <tissue evidence="1">Leaf</tissue>
    </source>
</reference>
<dbReference type="EMBL" id="JBGMDY010000005">
    <property type="protein sequence ID" value="KAL2334596.1"/>
    <property type="molecule type" value="Genomic_DNA"/>
</dbReference>
<dbReference type="Proteomes" id="UP001603857">
    <property type="component" value="Unassembled WGS sequence"/>
</dbReference>
<proteinExistence type="predicted"/>
<name>A0ABD1MFP3_9FABA</name>
<comment type="caution">
    <text evidence="1">The sequence shown here is derived from an EMBL/GenBank/DDBJ whole genome shotgun (WGS) entry which is preliminary data.</text>
</comment>
<accession>A0ABD1MFP3</accession>
<gene>
    <name evidence="1" type="ORF">Fmac_015809</name>
</gene>
<evidence type="ECO:0008006" key="3">
    <source>
        <dbReference type="Google" id="ProtNLM"/>
    </source>
</evidence>
<organism evidence="1 2">
    <name type="scientific">Flemingia macrophylla</name>
    <dbReference type="NCBI Taxonomy" id="520843"/>
    <lineage>
        <taxon>Eukaryota</taxon>
        <taxon>Viridiplantae</taxon>
        <taxon>Streptophyta</taxon>
        <taxon>Embryophyta</taxon>
        <taxon>Tracheophyta</taxon>
        <taxon>Spermatophyta</taxon>
        <taxon>Magnoliopsida</taxon>
        <taxon>eudicotyledons</taxon>
        <taxon>Gunneridae</taxon>
        <taxon>Pentapetalae</taxon>
        <taxon>rosids</taxon>
        <taxon>fabids</taxon>
        <taxon>Fabales</taxon>
        <taxon>Fabaceae</taxon>
        <taxon>Papilionoideae</taxon>
        <taxon>50 kb inversion clade</taxon>
        <taxon>NPAAA clade</taxon>
        <taxon>indigoferoid/millettioid clade</taxon>
        <taxon>Phaseoleae</taxon>
        <taxon>Flemingia</taxon>
    </lineage>
</organism>
<keyword evidence="2" id="KW-1185">Reference proteome</keyword>
<evidence type="ECO:0000313" key="1">
    <source>
        <dbReference type="EMBL" id="KAL2334596.1"/>
    </source>
</evidence>
<evidence type="ECO:0000313" key="2">
    <source>
        <dbReference type="Proteomes" id="UP001603857"/>
    </source>
</evidence>